<dbReference type="Proteomes" id="UP001273166">
    <property type="component" value="Unassembled WGS sequence"/>
</dbReference>
<dbReference type="SUPFAM" id="SSF52540">
    <property type="entry name" value="P-loop containing nucleoside triphosphate hydrolases"/>
    <property type="match status" value="1"/>
</dbReference>
<organism evidence="4 5">
    <name type="scientific">Chaetomium strumarium</name>
    <dbReference type="NCBI Taxonomy" id="1170767"/>
    <lineage>
        <taxon>Eukaryota</taxon>
        <taxon>Fungi</taxon>
        <taxon>Dikarya</taxon>
        <taxon>Ascomycota</taxon>
        <taxon>Pezizomycotina</taxon>
        <taxon>Sordariomycetes</taxon>
        <taxon>Sordariomycetidae</taxon>
        <taxon>Sordariales</taxon>
        <taxon>Chaetomiaceae</taxon>
        <taxon>Chaetomium</taxon>
    </lineage>
</organism>
<accession>A0AAJ0M3J6</accession>
<evidence type="ECO:0000313" key="5">
    <source>
        <dbReference type="Proteomes" id="UP001273166"/>
    </source>
</evidence>
<feature type="non-terminal residue" evidence="4">
    <location>
        <position position="473"/>
    </location>
</feature>
<sequence length="473" mass="52496">MEEEDTQAVADWLTPVNHAARHSTLLAQQREETGQWLLAEDKVRSWVDLSTVASATLTLTKSMGDMAASSRVLFWPGPPGAGKTMLTAVLVEHLCKQFQNKGGIGIAYFYCDYGLDSGQEPPDILASILKQLIQKRRALSDSVRRLYGEHKWDRTRPSSREVSDTLSSVAKEFSSIFILVDGLDEYELRSKSWTSTLAEIKKLRPTESPVRILATSSDIPAVSGEFKGYDSIMIRANPEDLHRYVQGRIFDLRPFVWRDADLQETIKTETVKIAGGIFLVAQMIMDSLRDKSSKAEVTEALKAFSPEGKASGTGSGVDALDLAYSQIGEKIDGQLDGLRKLAMAVMAWVTCARRPLTLPELRRAVSMKLGQKKLDTAGLPDAVDVLSVCGGLLTVVEDSEVVRFVHPTAKEYFKRNIADKFPEPEKSIAGICITCLSFDEFTGFCSSREEFDARAKHNPFYDYAAKCWGHHAR</sequence>
<reference evidence="4" key="1">
    <citation type="journal article" date="2023" name="Mol. Phylogenet. Evol.">
        <title>Genome-scale phylogeny and comparative genomics of the fungal order Sordariales.</title>
        <authorList>
            <person name="Hensen N."/>
            <person name="Bonometti L."/>
            <person name="Westerberg I."/>
            <person name="Brannstrom I.O."/>
            <person name="Guillou S."/>
            <person name="Cros-Aarteil S."/>
            <person name="Calhoun S."/>
            <person name="Haridas S."/>
            <person name="Kuo A."/>
            <person name="Mondo S."/>
            <person name="Pangilinan J."/>
            <person name="Riley R."/>
            <person name="LaButti K."/>
            <person name="Andreopoulos B."/>
            <person name="Lipzen A."/>
            <person name="Chen C."/>
            <person name="Yan M."/>
            <person name="Daum C."/>
            <person name="Ng V."/>
            <person name="Clum A."/>
            <person name="Steindorff A."/>
            <person name="Ohm R.A."/>
            <person name="Martin F."/>
            <person name="Silar P."/>
            <person name="Natvig D.O."/>
            <person name="Lalanne C."/>
            <person name="Gautier V."/>
            <person name="Ament-Velasquez S.L."/>
            <person name="Kruys A."/>
            <person name="Hutchinson M.I."/>
            <person name="Powell A.J."/>
            <person name="Barry K."/>
            <person name="Miller A.N."/>
            <person name="Grigoriev I.V."/>
            <person name="Debuchy R."/>
            <person name="Gladieux P."/>
            <person name="Hiltunen Thoren M."/>
            <person name="Johannesson H."/>
        </authorList>
    </citation>
    <scope>NUCLEOTIDE SEQUENCE</scope>
    <source>
        <strain evidence="4">CBS 333.67</strain>
    </source>
</reference>
<proteinExistence type="predicted"/>
<dbReference type="InterPro" id="IPR056884">
    <property type="entry name" value="NPHP3-like_N"/>
</dbReference>
<keyword evidence="1" id="KW-0677">Repeat</keyword>
<gene>
    <name evidence="4" type="ORF">B0T15DRAFT_409748</name>
</gene>
<name>A0AAJ0M3J6_9PEZI</name>
<dbReference type="PANTHER" id="PTHR10039">
    <property type="entry name" value="AMELOGENIN"/>
    <property type="match status" value="1"/>
</dbReference>
<dbReference type="RefSeq" id="XP_062723536.1">
    <property type="nucleotide sequence ID" value="XM_062865360.1"/>
</dbReference>
<feature type="domain" description="GPI inositol-deacylase winged helix" evidence="2">
    <location>
        <begin position="338"/>
        <end position="414"/>
    </location>
</feature>
<dbReference type="Pfam" id="PF22939">
    <property type="entry name" value="WHD_GPIID"/>
    <property type="match status" value="1"/>
</dbReference>
<dbReference type="Gene3D" id="3.40.50.300">
    <property type="entry name" value="P-loop containing nucleotide triphosphate hydrolases"/>
    <property type="match status" value="1"/>
</dbReference>
<evidence type="ECO:0000259" key="3">
    <source>
        <dbReference type="Pfam" id="PF24883"/>
    </source>
</evidence>
<dbReference type="InterPro" id="IPR054471">
    <property type="entry name" value="GPIID_WHD"/>
</dbReference>
<dbReference type="InterPro" id="IPR027417">
    <property type="entry name" value="P-loop_NTPase"/>
</dbReference>
<evidence type="ECO:0008006" key="6">
    <source>
        <dbReference type="Google" id="ProtNLM"/>
    </source>
</evidence>
<feature type="domain" description="Nephrocystin 3-like N-terminal" evidence="3">
    <location>
        <begin position="33"/>
        <end position="216"/>
    </location>
</feature>
<reference evidence="4" key="2">
    <citation type="submission" date="2023-06" db="EMBL/GenBank/DDBJ databases">
        <authorList>
            <consortium name="Lawrence Berkeley National Laboratory"/>
            <person name="Mondo S.J."/>
            <person name="Hensen N."/>
            <person name="Bonometti L."/>
            <person name="Westerberg I."/>
            <person name="Brannstrom I.O."/>
            <person name="Guillou S."/>
            <person name="Cros-Aarteil S."/>
            <person name="Calhoun S."/>
            <person name="Haridas S."/>
            <person name="Kuo A."/>
            <person name="Pangilinan J."/>
            <person name="Riley R."/>
            <person name="Labutti K."/>
            <person name="Andreopoulos B."/>
            <person name="Lipzen A."/>
            <person name="Chen C."/>
            <person name="Yanf M."/>
            <person name="Daum C."/>
            <person name="Ng V."/>
            <person name="Clum A."/>
            <person name="Steindorff A."/>
            <person name="Ohm R."/>
            <person name="Martin F."/>
            <person name="Silar P."/>
            <person name="Natvig D."/>
            <person name="Lalanne C."/>
            <person name="Gautier V."/>
            <person name="Ament-Velasquez S.L."/>
            <person name="Kruys A."/>
            <person name="Hutchinson M.I."/>
            <person name="Powell A.J."/>
            <person name="Barry K."/>
            <person name="Miller A.N."/>
            <person name="Grigoriev I.V."/>
            <person name="Debuchy R."/>
            <person name="Gladieux P."/>
            <person name="Thoren M.H."/>
            <person name="Johannesson H."/>
        </authorList>
    </citation>
    <scope>NUCLEOTIDE SEQUENCE</scope>
    <source>
        <strain evidence="4">CBS 333.67</strain>
    </source>
</reference>
<dbReference type="AlphaFoldDB" id="A0AAJ0M3J6"/>
<dbReference type="PANTHER" id="PTHR10039:SF15">
    <property type="entry name" value="NACHT DOMAIN-CONTAINING PROTEIN"/>
    <property type="match status" value="1"/>
</dbReference>
<keyword evidence="5" id="KW-1185">Reference proteome</keyword>
<protein>
    <recommendedName>
        <fullName evidence="6">NACHT domain-containing protein</fullName>
    </recommendedName>
</protein>
<dbReference type="GeneID" id="87884189"/>
<evidence type="ECO:0000259" key="2">
    <source>
        <dbReference type="Pfam" id="PF22939"/>
    </source>
</evidence>
<evidence type="ECO:0000313" key="4">
    <source>
        <dbReference type="EMBL" id="KAK3307756.1"/>
    </source>
</evidence>
<comment type="caution">
    <text evidence="4">The sequence shown here is derived from an EMBL/GenBank/DDBJ whole genome shotgun (WGS) entry which is preliminary data.</text>
</comment>
<evidence type="ECO:0000256" key="1">
    <source>
        <dbReference type="ARBA" id="ARBA00022737"/>
    </source>
</evidence>
<dbReference type="Pfam" id="PF24883">
    <property type="entry name" value="NPHP3_N"/>
    <property type="match status" value="1"/>
</dbReference>
<dbReference type="EMBL" id="JAUDZG010000002">
    <property type="protein sequence ID" value="KAK3307756.1"/>
    <property type="molecule type" value="Genomic_DNA"/>
</dbReference>